<evidence type="ECO:0000313" key="1">
    <source>
        <dbReference type="EMBL" id="ATW27693.1"/>
    </source>
</evidence>
<dbReference type="RefSeq" id="WP_148137068.1">
    <property type="nucleotide sequence ID" value="NZ_CP017634.1"/>
</dbReference>
<evidence type="ECO:0008006" key="3">
    <source>
        <dbReference type="Google" id="ProtNLM"/>
    </source>
</evidence>
<gene>
    <name evidence="1" type="ORF">DCMF_25675</name>
</gene>
<dbReference type="KEGG" id="fwa:DCMF_25675"/>
<name>A0A3G1KYX1_FORW1</name>
<protein>
    <recommendedName>
        <fullName evidence="3">Molybdopterin oxidoreductase</fullName>
    </recommendedName>
</protein>
<dbReference type="Proteomes" id="UP000323521">
    <property type="component" value="Chromosome"/>
</dbReference>
<evidence type="ECO:0000313" key="2">
    <source>
        <dbReference type="Proteomes" id="UP000323521"/>
    </source>
</evidence>
<dbReference type="EMBL" id="CP017634">
    <property type="protein sequence ID" value="ATW27693.1"/>
    <property type="molecule type" value="Genomic_DNA"/>
</dbReference>
<keyword evidence="2" id="KW-1185">Reference proteome</keyword>
<accession>A0A3G1KYX1</accession>
<dbReference type="AlphaFoldDB" id="A0A3G1KYX1"/>
<proteinExistence type="predicted"/>
<sequence length="79" mass="8891">MASRQVKTNCFLCPNQCSVILEVSEEGLVQDAWKIFRGHDPLDVKKQCKQLNGVLDKNLDNAKSMIQRPTKPRIITGGH</sequence>
<organism evidence="1 2">
    <name type="scientific">Formimonas warabiya</name>
    <dbReference type="NCBI Taxonomy" id="1761012"/>
    <lineage>
        <taxon>Bacteria</taxon>
        <taxon>Bacillati</taxon>
        <taxon>Bacillota</taxon>
        <taxon>Clostridia</taxon>
        <taxon>Eubacteriales</taxon>
        <taxon>Peptococcaceae</taxon>
        <taxon>Candidatus Formimonas</taxon>
    </lineage>
</organism>
<reference evidence="1 2" key="1">
    <citation type="submission" date="2016-10" db="EMBL/GenBank/DDBJ databases">
        <title>Complete Genome Sequence of Peptococcaceae strain DCMF.</title>
        <authorList>
            <person name="Edwards R.J."/>
            <person name="Holland S.I."/>
            <person name="Deshpande N.P."/>
            <person name="Wong Y.K."/>
            <person name="Ertan H."/>
            <person name="Manefield M."/>
            <person name="Russell T.L."/>
            <person name="Lee M.J."/>
        </authorList>
    </citation>
    <scope>NUCLEOTIDE SEQUENCE [LARGE SCALE GENOMIC DNA]</scope>
    <source>
        <strain evidence="1 2">DCMF</strain>
    </source>
</reference>